<protein>
    <submittedName>
        <fullName evidence="1">Uncharacterized protein</fullName>
    </submittedName>
</protein>
<accession>A0A9W6DU85</accession>
<comment type="caution">
    <text evidence="1">The sequence shown here is derived from an EMBL/GenBank/DDBJ whole genome shotgun (WGS) entry which is preliminary data.</text>
</comment>
<dbReference type="Proteomes" id="UP001143548">
    <property type="component" value="Unassembled WGS sequence"/>
</dbReference>
<sequence>MGNSVEVSSISRRRSSRMDAIANINHAPSNRTFSLSEMRPFGARFRSELWTCRSNVSFSTLDPVLYVNRRLQGSPGTTDYIRFVLNKAPLPLCALVGCKDAVNGVCPVEDFLADVPTLKENGQYQKACFGD</sequence>
<organism evidence="1 2">
    <name type="scientific">Aspergillus brasiliensis</name>
    <dbReference type="NCBI Taxonomy" id="319629"/>
    <lineage>
        <taxon>Eukaryota</taxon>
        <taxon>Fungi</taxon>
        <taxon>Dikarya</taxon>
        <taxon>Ascomycota</taxon>
        <taxon>Pezizomycotina</taxon>
        <taxon>Eurotiomycetes</taxon>
        <taxon>Eurotiomycetidae</taxon>
        <taxon>Eurotiales</taxon>
        <taxon>Aspergillaceae</taxon>
        <taxon>Aspergillus</taxon>
        <taxon>Aspergillus subgen. Circumdati</taxon>
    </lineage>
</organism>
<dbReference type="EMBL" id="BROQ01000197">
    <property type="protein sequence ID" value="GKZ27277.1"/>
    <property type="molecule type" value="Genomic_DNA"/>
</dbReference>
<gene>
    <name evidence="1" type="ORF">AbraCBS73388_004054</name>
</gene>
<dbReference type="SUPFAM" id="SSF53254">
    <property type="entry name" value="Phosphoglycerate mutase-like"/>
    <property type="match status" value="1"/>
</dbReference>
<proteinExistence type="predicted"/>
<name>A0A9W6DU85_9EURO</name>
<evidence type="ECO:0000313" key="1">
    <source>
        <dbReference type="EMBL" id="GKZ27277.1"/>
    </source>
</evidence>
<dbReference type="Gene3D" id="3.40.50.1240">
    <property type="entry name" value="Phosphoglycerate mutase-like"/>
    <property type="match status" value="1"/>
</dbReference>
<dbReference type="InterPro" id="IPR029033">
    <property type="entry name" value="His_PPase_superfam"/>
</dbReference>
<dbReference type="AlphaFoldDB" id="A0A9W6DU85"/>
<reference evidence="1" key="1">
    <citation type="submission" date="2022-07" db="EMBL/GenBank/DDBJ databases">
        <title>Taxonomy of Aspergillus series Nigri: significant species reduction supported by multi-species coalescent approaches.</title>
        <authorList>
            <person name="Bian C."/>
            <person name="Kusuya Y."/>
            <person name="Sklenar F."/>
            <person name="D'hooge E."/>
            <person name="Yaguchi T."/>
            <person name="Takahashi H."/>
            <person name="Hubka V."/>
        </authorList>
    </citation>
    <scope>NUCLEOTIDE SEQUENCE</scope>
    <source>
        <strain evidence="1">CBS 733.88</strain>
    </source>
</reference>
<evidence type="ECO:0000313" key="2">
    <source>
        <dbReference type="Proteomes" id="UP001143548"/>
    </source>
</evidence>